<gene>
    <name evidence="3" type="ORF">D8I30_01670</name>
</gene>
<organism evidence="3 4">
    <name type="scientific">Brevundimonas naejangsanensis</name>
    <dbReference type="NCBI Taxonomy" id="588932"/>
    <lineage>
        <taxon>Bacteria</taxon>
        <taxon>Pseudomonadati</taxon>
        <taxon>Pseudomonadota</taxon>
        <taxon>Alphaproteobacteria</taxon>
        <taxon>Caulobacterales</taxon>
        <taxon>Caulobacteraceae</taxon>
        <taxon>Brevundimonas</taxon>
    </lineage>
</organism>
<reference evidence="3 4" key="1">
    <citation type="submission" date="2018-10" db="EMBL/GenBank/DDBJ databases">
        <title>Complete genome sequence of Brevundimonas naejangsanensis BRV3.</title>
        <authorList>
            <person name="Berrios L."/>
            <person name="Ely B."/>
        </authorList>
    </citation>
    <scope>NUCLEOTIDE SEQUENCE [LARGE SCALE GENOMIC DNA]</scope>
    <source>
        <strain evidence="3 4">BRV3</strain>
    </source>
</reference>
<dbReference type="Gene3D" id="1.50.10.10">
    <property type="match status" value="1"/>
</dbReference>
<feature type="domain" description="Putative glycogen debranching enzyme N-terminal" evidence="1">
    <location>
        <begin position="27"/>
        <end position="217"/>
    </location>
</feature>
<dbReference type="GO" id="GO:0005975">
    <property type="term" value="P:carbohydrate metabolic process"/>
    <property type="evidence" value="ECO:0007669"/>
    <property type="project" value="InterPro"/>
</dbReference>
<dbReference type="AlphaFoldDB" id="A0A494RD30"/>
<name>A0A494RD30_9CAUL</name>
<evidence type="ECO:0000259" key="1">
    <source>
        <dbReference type="Pfam" id="PF14742"/>
    </source>
</evidence>
<dbReference type="InterPro" id="IPR032856">
    <property type="entry name" value="GDE_N_bis"/>
</dbReference>
<dbReference type="RefSeq" id="WP_121481190.1">
    <property type="nucleotide sequence ID" value="NZ_CP032707.1"/>
</dbReference>
<evidence type="ECO:0000313" key="4">
    <source>
        <dbReference type="Proteomes" id="UP000276984"/>
    </source>
</evidence>
<dbReference type="InterPro" id="IPR054491">
    <property type="entry name" value="MGH1-like_GH"/>
</dbReference>
<keyword evidence="4" id="KW-1185">Reference proteome</keyword>
<dbReference type="InterPro" id="IPR012341">
    <property type="entry name" value="6hp_glycosidase-like_sf"/>
</dbReference>
<proteinExistence type="predicted"/>
<evidence type="ECO:0000259" key="2">
    <source>
        <dbReference type="Pfam" id="PF22422"/>
    </source>
</evidence>
<dbReference type="InterPro" id="IPR008928">
    <property type="entry name" value="6-hairpin_glycosidase_sf"/>
</dbReference>
<dbReference type="SUPFAM" id="SSF48208">
    <property type="entry name" value="Six-hairpin glycosidases"/>
    <property type="match status" value="1"/>
</dbReference>
<dbReference type="EMBL" id="CP032707">
    <property type="protein sequence ID" value="AYG94031.1"/>
    <property type="molecule type" value="Genomic_DNA"/>
</dbReference>
<sequence>MDDVFSVQTAAAAETNDQDGLETLMALKDCDTFLVADHWGDVKAGADGLFNSDTRLLSRYTLTVGRARPSRLSSGVTKDNVFFTCHSTNRPLPPMGGRSAPAGVLHLERRRFLWEQRLFERVRMVNHGIEDILLPLTFEFDADFADIFQVRGMARLERGEMHPPTLDGRRVTFSYTGLDGALRTSCLAFSEPPARLSANRADFMFSLPKGRSLDLFIECGLGASDQPDQERWRWHSILARLAMRRRLRRGAIVEAGRNPVLNDWLRQSRADIALLTTDLPTGPYPYAGVPWFSTPFGRDGIITAWQMLWIDPSLAKGVLTYLAARQATETNPFMDSAPGKIMHETRGGEMSVLGEVPFGLYYGGVDTTCLFIALAGAYAKRTNDYQTIRALWPNLIAAAGWMADYGDSNGDGLIDYARAAETGLSNQGWKDSEDSIFYADGRYPKGPIALLEVQGYAFAAWKALAEMGAVLGDERAPAWAARAETVRALVEQRYWMEDEGFYAIALDGDGAQCRAIGSNAGHLLFTGLPSPERAALVTRRMLTAEFRSGWGLRTLGKGQARFNPMSYHNGSVWPHDTALAAAGMARYGERRAVAMLMGEIYGSATHFQMRLPELFCGFVRETGEPPIAYPVACLPQAWAAGSVFLMLQSVLGLSIDAADGVVEVANPALPAGLDRLSITRLQVGDGIIDLHFQRLDHHVVVMPRERSGTVNLRATG</sequence>
<evidence type="ECO:0000313" key="3">
    <source>
        <dbReference type="EMBL" id="AYG94031.1"/>
    </source>
</evidence>
<dbReference type="Proteomes" id="UP000276984">
    <property type="component" value="Chromosome"/>
</dbReference>
<accession>A0A494RD30</accession>
<dbReference type="OrthoDB" id="9759959at2"/>
<dbReference type="Pfam" id="PF14742">
    <property type="entry name" value="GDE_N_bis"/>
    <property type="match status" value="1"/>
</dbReference>
<feature type="domain" description="Mannosylglycerate hydrolase MGH1-like glycoside hydrolase" evidence="2">
    <location>
        <begin position="303"/>
        <end position="600"/>
    </location>
</feature>
<protein>
    <submittedName>
        <fullName evidence="3">Amylo-alpha-1,6-glucosidase</fullName>
    </submittedName>
</protein>
<dbReference type="Pfam" id="PF22422">
    <property type="entry name" value="MGH1-like_GH"/>
    <property type="match status" value="1"/>
</dbReference>